<proteinExistence type="predicted"/>
<name>A0ACB9JXJ1_9ASTR</name>
<evidence type="ECO:0000313" key="1">
    <source>
        <dbReference type="EMBL" id="KAI3824690.1"/>
    </source>
</evidence>
<sequence length="210" mass="22854">MVNDDKHTIVAVTDDQNHKKASCYAAHDIRRTVSTAIVVILILAGITALVLWLLYHPHKPKFTVVGAAVYGGNASSPPGITAMQFTVVTRNPNNRVSIYYDHLTAFLSYEYLAITPPLILPPLYHDTDSTVVMSPIWPVSPVVVNGLVSNDVGVVSLRLVLTGKLRWKVGNILKTRRKGVYVGCDVLVGLKRGMLGQVPLVRSSVCGVDI</sequence>
<dbReference type="Proteomes" id="UP001056120">
    <property type="component" value="Linkage Group LG02"/>
</dbReference>
<reference evidence="1 2" key="2">
    <citation type="journal article" date="2022" name="Mol. Ecol. Resour.">
        <title>The genomes of chicory, endive, great burdock and yacon provide insights into Asteraceae paleo-polyploidization history and plant inulin production.</title>
        <authorList>
            <person name="Fan W."/>
            <person name="Wang S."/>
            <person name="Wang H."/>
            <person name="Wang A."/>
            <person name="Jiang F."/>
            <person name="Liu H."/>
            <person name="Zhao H."/>
            <person name="Xu D."/>
            <person name="Zhang Y."/>
        </authorList>
    </citation>
    <scope>NUCLEOTIDE SEQUENCE [LARGE SCALE GENOMIC DNA]</scope>
    <source>
        <strain evidence="2">cv. Yunnan</strain>
        <tissue evidence="1">Leaves</tissue>
    </source>
</reference>
<protein>
    <submittedName>
        <fullName evidence="1">Uncharacterized protein</fullName>
    </submittedName>
</protein>
<dbReference type="EMBL" id="CM042019">
    <property type="protein sequence ID" value="KAI3824690.1"/>
    <property type="molecule type" value="Genomic_DNA"/>
</dbReference>
<accession>A0ACB9JXJ1</accession>
<evidence type="ECO:0000313" key="2">
    <source>
        <dbReference type="Proteomes" id="UP001056120"/>
    </source>
</evidence>
<keyword evidence="2" id="KW-1185">Reference proteome</keyword>
<organism evidence="1 2">
    <name type="scientific">Smallanthus sonchifolius</name>
    <dbReference type="NCBI Taxonomy" id="185202"/>
    <lineage>
        <taxon>Eukaryota</taxon>
        <taxon>Viridiplantae</taxon>
        <taxon>Streptophyta</taxon>
        <taxon>Embryophyta</taxon>
        <taxon>Tracheophyta</taxon>
        <taxon>Spermatophyta</taxon>
        <taxon>Magnoliopsida</taxon>
        <taxon>eudicotyledons</taxon>
        <taxon>Gunneridae</taxon>
        <taxon>Pentapetalae</taxon>
        <taxon>asterids</taxon>
        <taxon>campanulids</taxon>
        <taxon>Asterales</taxon>
        <taxon>Asteraceae</taxon>
        <taxon>Asteroideae</taxon>
        <taxon>Heliantheae alliance</taxon>
        <taxon>Millerieae</taxon>
        <taxon>Smallanthus</taxon>
    </lineage>
</organism>
<gene>
    <name evidence="1" type="ORF">L1987_06159</name>
</gene>
<comment type="caution">
    <text evidence="1">The sequence shown here is derived from an EMBL/GenBank/DDBJ whole genome shotgun (WGS) entry which is preliminary data.</text>
</comment>
<reference evidence="2" key="1">
    <citation type="journal article" date="2022" name="Mol. Ecol. Resour.">
        <title>The genomes of chicory, endive, great burdock and yacon provide insights into Asteraceae palaeo-polyploidization history and plant inulin production.</title>
        <authorList>
            <person name="Fan W."/>
            <person name="Wang S."/>
            <person name="Wang H."/>
            <person name="Wang A."/>
            <person name="Jiang F."/>
            <person name="Liu H."/>
            <person name="Zhao H."/>
            <person name="Xu D."/>
            <person name="Zhang Y."/>
        </authorList>
    </citation>
    <scope>NUCLEOTIDE SEQUENCE [LARGE SCALE GENOMIC DNA]</scope>
    <source>
        <strain evidence="2">cv. Yunnan</strain>
    </source>
</reference>